<evidence type="ECO:0000256" key="7">
    <source>
        <dbReference type="ARBA" id="ARBA00022989"/>
    </source>
</evidence>
<evidence type="ECO:0000313" key="11">
    <source>
        <dbReference type="EMBL" id="AHZ67178.1"/>
    </source>
</evidence>
<feature type="domain" description="ABC transmembrane type-1" evidence="10">
    <location>
        <begin position="22"/>
        <end position="210"/>
    </location>
</feature>
<evidence type="ECO:0000259" key="10">
    <source>
        <dbReference type="PROSITE" id="PS50928"/>
    </source>
</evidence>
<evidence type="ECO:0000256" key="6">
    <source>
        <dbReference type="ARBA" id="ARBA00022970"/>
    </source>
</evidence>
<dbReference type="Proteomes" id="UP000026913">
    <property type="component" value="Chromosome"/>
</dbReference>
<comment type="subcellular location">
    <subcellularLocation>
        <location evidence="1">Cell inner membrane</location>
        <topology evidence="1">Multi-pass membrane protein</topology>
    </subcellularLocation>
    <subcellularLocation>
        <location evidence="9">Cell membrane</location>
        <topology evidence="9">Multi-pass membrane protein</topology>
    </subcellularLocation>
</comment>
<keyword evidence="4" id="KW-1003">Cell membrane</keyword>
<feature type="transmembrane region" description="Helical" evidence="9">
    <location>
        <begin position="60"/>
        <end position="81"/>
    </location>
</feature>
<evidence type="ECO:0000256" key="2">
    <source>
        <dbReference type="ARBA" id="ARBA00010072"/>
    </source>
</evidence>
<evidence type="ECO:0000256" key="5">
    <source>
        <dbReference type="ARBA" id="ARBA00022692"/>
    </source>
</evidence>
<keyword evidence="6" id="KW-0029">Amino-acid transport</keyword>
<proteinExistence type="inferred from homology"/>
<reference evidence="11 12" key="1">
    <citation type="journal article" date="2012" name="J. Bacteriol.">
        <title>Genome sequence of cold-adapted Pseudomonas mandelii strain JR-1.</title>
        <authorList>
            <person name="Jang S.H."/>
            <person name="Kim J."/>
            <person name="Kim J."/>
            <person name="Hong S."/>
            <person name="Lee C."/>
        </authorList>
    </citation>
    <scope>NUCLEOTIDE SEQUENCE [LARGE SCALE GENOMIC DNA]</scope>
    <source>
        <strain evidence="11 12">JR-1</strain>
    </source>
</reference>
<evidence type="ECO:0000256" key="1">
    <source>
        <dbReference type="ARBA" id="ARBA00004429"/>
    </source>
</evidence>
<dbReference type="InterPro" id="IPR010065">
    <property type="entry name" value="AA_ABC_transptr_permease_3TM"/>
</dbReference>
<feature type="transmembrane region" description="Helical" evidence="9">
    <location>
        <begin position="159"/>
        <end position="177"/>
    </location>
</feature>
<organism evidence="11 12">
    <name type="scientific">Pseudomonas mandelii JR-1</name>
    <dbReference type="NCBI Taxonomy" id="1147786"/>
    <lineage>
        <taxon>Bacteria</taxon>
        <taxon>Pseudomonadati</taxon>
        <taxon>Pseudomonadota</taxon>
        <taxon>Gammaproteobacteria</taxon>
        <taxon>Pseudomonadales</taxon>
        <taxon>Pseudomonadaceae</taxon>
        <taxon>Pseudomonas</taxon>
    </lineage>
</organism>
<feature type="transmembrane region" description="Helical" evidence="9">
    <location>
        <begin position="135"/>
        <end position="153"/>
    </location>
</feature>
<keyword evidence="7 9" id="KW-1133">Transmembrane helix</keyword>
<evidence type="ECO:0000256" key="8">
    <source>
        <dbReference type="ARBA" id="ARBA00023136"/>
    </source>
</evidence>
<dbReference type="PROSITE" id="PS50928">
    <property type="entry name" value="ABC_TM1"/>
    <property type="match status" value="1"/>
</dbReference>
<dbReference type="AlphaFoldDB" id="A0A024E4C0"/>
<sequence length="220" mass="24342">MYESPSWLHELWVAREVLWQGFLTSVQVSALAILLGTMVGIVTGLVLTYGKFWMRAPFRFYVDIIRGTPVFVLVLACFYMAPALGWQISAFQAGALGLTLFCGSHVAEIVRGALQALPSGQMEASKAIGLTFYQALGYVLLPLALRQILPTWVNSSTEIVKASTLLSVIGVAELLLSTQQVIARTFMTLEFYLFAGFLFFVINYAIELLGRHIEKRVALP</sequence>
<dbReference type="Pfam" id="PF00528">
    <property type="entry name" value="BPD_transp_1"/>
    <property type="match status" value="1"/>
</dbReference>
<evidence type="ECO:0000256" key="3">
    <source>
        <dbReference type="ARBA" id="ARBA00022448"/>
    </source>
</evidence>
<evidence type="ECO:0000313" key="12">
    <source>
        <dbReference type="Proteomes" id="UP000026913"/>
    </source>
</evidence>
<feature type="transmembrane region" description="Helical" evidence="9">
    <location>
        <begin position="28"/>
        <end position="48"/>
    </location>
</feature>
<dbReference type="GO" id="GO:0022857">
    <property type="term" value="F:transmembrane transporter activity"/>
    <property type="evidence" value="ECO:0007669"/>
    <property type="project" value="InterPro"/>
</dbReference>
<dbReference type="PANTHER" id="PTHR30614:SF0">
    <property type="entry name" value="L-CYSTINE TRANSPORT SYSTEM PERMEASE PROTEIN TCYL"/>
    <property type="match status" value="1"/>
</dbReference>
<dbReference type="GO" id="GO:0006865">
    <property type="term" value="P:amino acid transport"/>
    <property type="evidence" value="ECO:0007669"/>
    <property type="project" value="UniProtKB-KW"/>
</dbReference>
<evidence type="ECO:0000256" key="9">
    <source>
        <dbReference type="RuleBase" id="RU363032"/>
    </source>
</evidence>
<dbReference type="CDD" id="cd06261">
    <property type="entry name" value="TM_PBP2"/>
    <property type="match status" value="1"/>
</dbReference>
<keyword evidence="3 9" id="KW-0813">Transport</keyword>
<comment type="similarity">
    <text evidence="2">Belongs to the binding-protein-dependent transport system permease family. HisMQ subfamily.</text>
</comment>
<dbReference type="EMBL" id="CP005960">
    <property type="protein sequence ID" value="AHZ67178.1"/>
    <property type="molecule type" value="Genomic_DNA"/>
</dbReference>
<dbReference type="GO" id="GO:0043190">
    <property type="term" value="C:ATP-binding cassette (ABC) transporter complex"/>
    <property type="evidence" value="ECO:0007669"/>
    <property type="project" value="InterPro"/>
</dbReference>
<dbReference type="OrthoDB" id="9809799at2"/>
<dbReference type="RefSeq" id="WP_010460887.1">
    <property type="nucleotide sequence ID" value="NZ_CP005960.1"/>
</dbReference>
<accession>A0A024E4C0</accession>
<dbReference type="PANTHER" id="PTHR30614">
    <property type="entry name" value="MEMBRANE COMPONENT OF AMINO ACID ABC TRANSPORTER"/>
    <property type="match status" value="1"/>
</dbReference>
<dbReference type="Gene3D" id="1.10.3720.10">
    <property type="entry name" value="MetI-like"/>
    <property type="match status" value="1"/>
</dbReference>
<dbReference type="NCBIfam" id="TIGR01726">
    <property type="entry name" value="HEQRo_perm_3TM"/>
    <property type="match status" value="1"/>
</dbReference>
<dbReference type="SUPFAM" id="SSF161098">
    <property type="entry name" value="MetI-like"/>
    <property type="match status" value="1"/>
</dbReference>
<dbReference type="InterPro" id="IPR035906">
    <property type="entry name" value="MetI-like_sf"/>
</dbReference>
<name>A0A024E4C0_9PSED</name>
<keyword evidence="8 9" id="KW-0472">Membrane</keyword>
<dbReference type="KEGG" id="pman:OU5_0099"/>
<protein>
    <submittedName>
        <fullName evidence="11">Amino acid ABC transporter permease</fullName>
    </submittedName>
</protein>
<keyword evidence="5 9" id="KW-0812">Transmembrane</keyword>
<dbReference type="HOGENOM" id="CLU_019602_1_0_6"/>
<feature type="transmembrane region" description="Helical" evidence="9">
    <location>
        <begin position="189"/>
        <end position="206"/>
    </location>
</feature>
<dbReference type="InterPro" id="IPR000515">
    <property type="entry name" value="MetI-like"/>
</dbReference>
<dbReference type="InterPro" id="IPR043429">
    <property type="entry name" value="ArtM/GltK/GlnP/TcyL/YhdX-like"/>
</dbReference>
<evidence type="ECO:0000256" key="4">
    <source>
        <dbReference type="ARBA" id="ARBA00022475"/>
    </source>
</evidence>
<gene>
    <name evidence="11" type="ORF">OU5_0099</name>
</gene>